<comment type="caution">
    <text evidence="1">The sequence shown here is derived from an EMBL/GenBank/DDBJ whole genome shotgun (WGS) entry which is preliminary data.</text>
</comment>
<organism evidence="1 2">
    <name type="scientific">Palleronia caenipelagi</name>
    <dbReference type="NCBI Taxonomy" id="2489174"/>
    <lineage>
        <taxon>Bacteria</taxon>
        <taxon>Pseudomonadati</taxon>
        <taxon>Pseudomonadota</taxon>
        <taxon>Alphaproteobacteria</taxon>
        <taxon>Rhodobacterales</taxon>
        <taxon>Roseobacteraceae</taxon>
        <taxon>Palleronia</taxon>
    </lineage>
</organism>
<accession>A0A547PTD0</accession>
<evidence type="ECO:0000313" key="1">
    <source>
        <dbReference type="EMBL" id="TRD17304.1"/>
    </source>
</evidence>
<protein>
    <submittedName>
        <fullName evidence="1">Uncharacterized protein</fullName>
    </submittedName>
</protein>
<name>A0A547PTD0_9RHOB</name>
<dbReference type="AlphaFoldDB" id="A0A547PTD0"/>
<proteinExistence type="predicted"/>
<dbReference type="Proteomes" id="UP000318590">
    <property type="component" value="Unassembled WGS sequence"/>
</dbReference>
<reference evidence="1 2" key="1">
    <citation type="submission" date="2019-06" db="EMBL/GenBank/DDBJ databases">
        <title>Paenimaribius caenipelagi gen. nov., sp. nov., isolated from a tidal flat.</title>
        <authorList>
            <person name="Yoon J.-H."/>
        </authorList>
    </citation>
    <scope>NUCLEOTIDE SEQUENCE [LARGE SCALE GENOMIC DNA]</scope>
    <source>
        <strain evidence="1 2">JBTF-M29</strain>
    </source>
</reference>
<keyword evidence="2" id="KW-1185">Reference proteome</keyword>
<dbReference type="EMBL" id="VFSV01000025">
    <property type="protein sequence ID" value="TRD17304.1"/>
    <property type="molecule type" value="Genomic_DNA"/>
</dbReference>
<dbReference type="RefSeq" id="WP_142835313.1">
    <property type="nucleotide sequence ID" value="NZ_VFSV01000025.1"/>
</dbReference>
<sequence length="162" mass="18149">MKIELKAIKHSEFASQETNCYQANLYVDGKKIGIVSNDGHGGCDAFHGDDEAFARANAWCRANLPKWKMGFGPNPEEERETDLEMHCASLLNDHLMKKDYTRLVSTKVLFTKTKGHVLYEIKHHGQVDLTAAQIREQHPDGTILNLLPPEEALAIFRAGMTG</sequence>
<gene>
    <name evidence="1" type="ORF">FEV53_13300</name>
</gene>
<evidence type="ECO:0000313" key="2">
    <source>
        <dbReference type="Proteomes" id="UP000318590"/>
    </source>
</evidence>
<dbReference type="OrthoDB" id="7874815at2"/>